<dbReference type="GeneID" id="20198053"/>
<evidence type="ECO:0000313" key="3">
    <source>
        <dbReference type="Proteomes" id="UP000015101"/>
    </source>
</evidence>
<proteinExistence type="predicted"/>
<organism evidence="2 3">
    <name type="scientific">Helobdella robusta</name>
    <name type="common">Californian leech</name>
    <dbReference type="NCBI Taxonomy" id="6412"/>
    <lineage>
        <taxon>Eukaryota</taxon>
        <taxon>Metazoa</taxon>
        <taxon>Spiralia</taxon>
        <taxon>Lophotrochozoa</taxon>
        <taxon>Annelida</taxon>
        <taxon>Clitellata</taxon>
        <taxon>Hirudinea</taxon>
        <taxon>Rhynchobdellida</taxon>
        <taxon>Glossiphoniidae</taxon>
        <taxon>Helobdella</taxon>
    </lineage>
</organism>
<dbReference type="EMBL" id="AMQM01000135">
    <property type="status" value="NOT_ANNOTATED_CDS"/>
    <property type="molecule type" value="Genomic_DNA"/>
</dbReference>
<name>T1ENA3_HELRO</name>
<reference evidence="3" key="1">
    <citation type="submission" date="2012-12" db="EMBL/GenBank/DDBJ databases">
        <authorList>
            <person name="Hellsten U."/>
            <person name="Grimwood J."/>
            <person name="Chapman J.A."/>
            <person name="Shapiro H."/>
            <person name="Aerts A."/>
            <person name="Otillar R.P."/>
            <person name="Terry A.Y."/>
            <person name="Boore J.L."/>
            <person name="Simakov O."/>
            <person name="Marletaz F."/>
            <person name="Cho S.-J."/>
            <person name="Edsinger-Gonzales E."/>
            <person name="Havlak P."/>
            <person name="Kuo D.-H."/>
            <person name="Larsson T."/>
            <person name="Lv J."/>
            <person name="Arendt D."/>
            <person name="Savage R."/>
            <person name="Osoegawa K."/>
            <person name="de Jong P."/>
            <person name="Lindberg D.R."/>
            <person name="Seaver E.C."/>
            <person name="Weisblat D.A."/>
            <person name="Putnam N.H."/>
            <person name="Grigoriev I.V."/>
            <person name="Rokhsar D.S."/>
        </authorList>
    </citation>
    <scope>NUCLEOTIDE SEQUENCE</scope>
</reference>
<protein>
    <submittedName>
        <fullName evidence="1 2">Uncharacterized protein</fullName>
    </submittedName>
</protein>
<evidence type="ECO:0000313" key="1">
    <source>
        <dbReference type="EMBL" id="ESO12314.1"/>
    </source>
</evidence>
<dbReference type="RefSeq" id="XP_009009034.1">
    <property type="nucleotide sequence ID" value="XM_009010786.1"/>
</dbReference>
<dbReference type="HOGENOM" id="CLU_1995049_0_0_1"/>
<dbReference type="EnsemblMetazoa" id="HelroT158807">
    <property type="protein sequence ID" value="HelroP158807"/>
    <property type="gene ID" value="HelroG158807"/>
</dbReference>
<accession>T1ENA3</accession>
<sequence length="125" mass="13910">MCVTTYPKPSVNIVMIVAYRPGSASNTKAFFDEIQLFLELLTVLNGVHLGVIVTRLGYEIINVQADPPAISDHALISCTMAVEVSSPSHQFFKNVRNYKKWIVAYSGSRFSKVTFAVKMHILDAM</sequence>
<keyword evidence="3" id="KW-1185">Reference proteome</keyword>
<evidence type="ECO:0000313" key="2">
    <source>
        <dbReference type="EnsemblMetazoa" id="HelroP158807"/>
    </source>
</evidence>
<dbReference type="AlphaFoldDB" id="T1ENA3"/>
<dbReference type="EMBL" id="KB095811">
    <property type="protein sequence ID" value="ESO12314.1"/>
    <property type="molecule type" value="Genomic_DNA"/>
</dbReference>
<dbReference type="InParanoid" id="T1ENA3"/>
<dbReference type="Proteomes" id="UP000015101">
    <property type="component" value="Unassembled WGS sequence"/>
</dbReference>
<dbReference type="OrthoDB" id="10072198at2759"/>
<gene>
    <name evidence="2" type="primary">20198053</name>
    <name evidence="1" type="ORF">HELRODRAFT_158807</name>
</gene>
<dbReference type="KEGG" id="hro:HELRODRAFT_158807"/>
<reference evidence="2" key="3">
    <citation type="submission" date="2015-06" db="UniProtKB">
        <authorList>
            <consortium name="EnsemblMetazoa"/>
        </authorList>
    </citation>
    <scope>IDENTIFICATION</scope>
</reference>
<dbReference type="CTD" id="20198053"/>
<reference evidence="1 3" key="2">
    <citation type="journal article" date="2013" name="Nature">
        <title>Insights into bilaterian evolution from three spiralian genomes.</title>
        <authorList>
            <person name="Simakov O."/>
            <person name="Marletaz F."/>
            <person name="Cho S.J."/>
            <person name="Edsinger-Gonzales E."/>
            <person name="Havlak P."/>
            <person name="Hellsten U."/>
            <person name="Kuo D.H."/>
            <person name="Larsson T."/>
            <person name="Lv J."/>
            <person name="Arendt D."/>
            <person name="Savage R."/>
            <person name="Osoegawa K."/>
            <person name="de Jong P."/>
            <person name="Grimwood J."/>
            <person name="Chapman J.A."/>
            <person name="Shapiro H."/>
            <person name="Aerts A."/>
            <person name="Otillar R.P."/>
            <person name="Terry A.Y."/>
            <person name="Boore J.L."/>
            <person name="Grigoriev I.V."/>
            <person name="Lindberg D.R."/>
            <person name="Seaver E.C."/>
            <person name="Weisblat D.A."/>
            <person name="Putnam N.H."/>
            <person name="Rokhsar D.S."/>
        </authorList>
    </citation>
    <scope>NUCLEOTIDE SEQUENCE</scope>
</reference>